<dbReference type="GO" id="GO:0000349">
    <property type="term" value="P:generation of catalytic spliceosome for first transesterification step"/>
    <property type="evidence" value="ECO:0007669"/>
    <property type="project" value="TreeGrafter"/>
</dbReference>
<evidence type="ECO:0000256" key="3">
    <source>
        <dbReference type="ARBA" id="ARBA00022664"/>
    </source>
</evidence>
<dbReference type="InterPro" id="IPR011990">
    <property type="entry name" value="TPR-like_helical_dom_sf"/>
</dbReference>
<evidence type="ECO:0000256" key="9">
    <source>
        <dbReference type="ARBA" id="ARBA00067212"/>
    </source>
</evidence>
<name>A0A9N9K5A8_9GLOM</name>
<dbReference type="PANTHER" id="PTHR11246:SF5">
    <property type="entry name" value="PRE-MRNA-SPLICING FACTOR SYF1"/>
    <property type="match status" value="1"/>
</dbReference>
<dbReference type="Gene3D" id="1.25.40.10">
    <property type="entry name" value="Tetratricopeptide repeat domain"/>
    <property type="match status" value="1"/>
</dbReference>
<evidence type="ECO:0000256" key="7">
    <source>
        <dbReference type="ARBA" id="ARBA00023242"/>
    </source>
</evidence>
<feature type="compositionally biased region" description="Basic and acidic residues" evidence="10">
    <location>
        <begin position="1"/>
        <end position="19"/>
    </location>
</feature>
<keyword evidence="3" id="KW-0507">mRNA processing</keyword>
<evidence type="ECO:0000313" key="14">
    <source>
        <dbReference type="Proteomes" id="UP000789396"/>
    </source>
</evidence>
<dbReference type="GO" id="GO:0000974">
    <property type="term" value="C:Prp19 complex"/>
    <property type="evidence" value="ECO:0007669"/>
    <property type="project" value="TreeGrafter"/>
</dbReference>
<dbReference type="SMART" id="SM00386">
    <property type="entry name" value="HAT"/>
    <property type="match status" value="1"/>
</dbReference>
<dbReference type="InterPro" id="IPR055430">
    <property type="entry name" value="HAT_Syf1_CNRKL1_C"/>
</dbReference>
<evidence type="ECO:0000256" key="4">
    <source>
        <dbReference type="ARBA" id="ARBA00022728"/>
    </source>
</evidence>
<dbReference type="Pfam" id="PF23220">
    <property type="entry name" value="HAT_Syf1_M"/>
    <property type="match status" value="1"/>
</dbReference>
<gene>
    <name evidence="13" type="ORF">RFULGI_LOCUS18739</name>
</gene>
<comment type="caution">
    <text evidence="13">The sequence shown here is derived from an EMBL/GenBank/DDBJ whole genome shotgun (WGS) entry which is preliminary data.</text>
</comment>
<dbReference type="FunFam" id="1.25.40.10:FF:000137">
    <property type="entry name" value="Pre-mRNA-splicing factor syf1"/>
    <property type="match status" value="1"/>
</dbReference>
<proteinExistence type="inferred from homology"/>
<dbReference type="GO" id="GO:0071014">
    <property type="term" value="C:post-mRNA release spliceosomal complex"/>
    <property type="evidence" value="ECO:0007669"/>
    <property type="project" value="TreeGrafter"/>
</dbReference>
<evidence type="ECO:0000256" key="2">
    <source>
        <dbReference type="ARBA" id="ARBA00008644"/>
    </source>
</evidence>
<accession>A0A9N9K5A8</accession>
<evidence type="ECO:0000256" key="1">
    <source>
        <dbReference type="ARBA" id="ARBA00004123"/>
    </source>
</evidence>
<dbReference type="EMBL" id="CAJVPZ010084615">
    <property type="protein sequence ID" value="CAG8810850.1"/>
    <property type="molecule type" value="Genomic_DNA"/>
</dbReference>
<dbReference type="GO" id="GO:0071007">
    <property type="term" value="C:U2-type catalytic step 2 spliceosome"/>
    <property type="evidence" value="ECO:0007669"/>
    <property type="project" value="TreeGrafter"/>
</dbReference>
<evidence type="ECO:0000259" key="11">
    <source>
        <dbReference type="Pfam" id="PF23220"/>
    </source>
</evidence>
<keyword evidence="4" id="KW-0747">Spliceosome</keyword>
<dbReference type="AlphaFoldDB" id="A0A9N9K5A8"/>
<comment type="subcellular location">
    <subcellularLocation>
        <location evidence="1">Nucleus</location>
    </subcellularLocation>
</comment>
<evidence type="ECO:0000256" key="10">
    <source>
        <dbReference type="SAM" id="MobiDB-lite"/>
    </source>
</evidence>
<dbReference type="PANTHER" id="PTHR11246">
    <property type="entry name" value="PRE-MRNA SPLICING FACTOR"/>
    <property type="match status" value="1"/>
</dbReference>
<keyword evidence="7" id="KW-0539">Nucleus</keyword>
<dbReference type="SUPFAM" id="SSF48452">
    <property type="entry name" value="TPR-like"/>
    <property type="match status" value="1"/>
</dbReference>
<evidence type="ECO:0000259" key="12">
    <source>
        <dbReference type="Pfam" id="PF23231"/>
    </source>
</evidence>
<evidence type="ECO:0000256" key="8">
    <source>
        <dbReference type="ARBA" id="ARBA00039472"/>
    </source>
</evidence>
<feature type="domain" description="Pre-mRNA-splicing factor SYF1 central HAT repeats" evidence="11">
    <location>
        <begin position="2"/>
        <end position="47"/>
    </location>
</feature>
<protein>
    <recommendedName>
        <fullName evidence="8">Pre-mRNA-splicing factor SYF1</fullName>
    </recommendedName>
    <alternativeName>
        <fullName evidence="9">Pre-mRNA-splicing factor syf1</fullName>
    </alternativeName>
</protein>
<dbReference type="Pfam" id="PF23231">
    <property type="entry name" value="HAT_Syf1_CNRKL1_C"/>
    <property type="match status" value="1"/>
</dbReference>
<organism evidence="13 14">
    <name type="scientific">Racocetra fulgida</name>
    <dbReference type="NCBI Taxonomy" id="60492"/>
    <lineage>
        <taxon>Eukaryota</taxon>
        <taxon>Fungi</taxon>
        <taxon>Fungi incertae sedis</taxon>
        <taxon>Mucoromycota</taxon>
        <taxon>Glomeromycotina</taxon>
        <taxon>Glomeromycetes</taxon>
        <taxon>Diversisporales</taxon>
        <taxon>Gigasporaceae</taxon>
        <taxon>Racocetra</taxon>
    </lineage>
</organism>
<evidence type="ECO:0000256" key="5">
    <source>
        <dbReference type="ARBA" id="ARBA00022737"/>
    </source>
</evidence>
<sequence>AEETVIEKKMEEAAERAEAGQEDPEQDLELDLRLMRFEQLMDRRPFLALRTIDPKKATGKFHELWVNFAKYYEKGGDIENARTIFEKATHVNFKNVNDLATLWCEYAEMELRLEAIDVMGRATVPAGNPNVDFRDE</sequence>
<feature type="domain" description="Pre-mRNA-splicing factor Syf1/CRNKL1-like C-terminal HAT-repeats" evidence="12">
    <location>
        <begin position="54"/>
        <end position="135"/>
    </location>
</feature>
<keyword evidence="6" id="KW-0508">mRNA splicing</keyword>
<feature type="region of interest" description="Disordered" evidence="10">
    <location>
        <begin position="1"/>
        <end position="25"/>
    </location>
</feature>
<reference evidence="13" key="1">
    <citation type="submission" date="2021-06" db="EMBL/GenBank/DDBJ databases">
        <authorList>
            <person name="Kallberg Y."/>
            <person name="Tangrot J."/>
            <person name="Rosling A."/>
        </authorList>
    </citation>
    <scope>NUCLEOTIDE SEQUENCE</scope>
    <source>
        <strain evidence="13">IN212</strain>
    </source>
</reference>
<feature type="non-terminal residue" evidence="13">
    <location>
        <position position="136"/>
    </location>
</feature>
<evidence type="ECO:0000256" key="6">
    <source>
        <dbReference type="ARBA" id="ARBA00023187"/>
    </source>
</evidence>
<keyword evidence="5" id="KW-0677">Repeat</keyword>
<dbReference type="Proteomes" id="UP000789396">
    <property type="component" value="Unassembled WGS sequence"/>
</dbReference>
<dbReference type="InterPro" id="IPR003107">
    <property type="entry name" value="HAT"/>
</dbReference>
<evidence type="ECO:0000313" key="13">
    <source>
        <dbReference type="EMBL" id="CAG8810850.1"/>
    </source>
</evidence>
<feature type="non-terminal residue" evidence="13">
    <location>
        <position position="1"/>
    </location>
</feature>
<dbReference type="InterPro" id="IPR045075">
    <property type="entry name" value="Syf1-like"/>
</dbReference>
<keyword evidence="14" id="KW-1185">Reference proteome</keyword>
<dbReference type="OrthoDB" id="10067343at2759"/>
<dbReference type="InterPro" id="IPR056350">
    <property type="entry name" value="HAT_Syf1_central"/>
</dbReference>
<comment type="similarity">
    <text evidence="2">Belongs to the crooked-neck family.</text>
</comment>